<accession>A0A2K3M0G6</accession>
<dbReference type="PANTHER" id="PTHR37261:SF1">
    <property type="entry name" value="40S RIBOSOMAL PROTEIN S27"/>
    <property type="match status" value="1"/>
</dbReference>
<organism evidence="2 3">
    <name type="scientific">Trifolium pratense</name>
    <name type="common">Red clover</name>
    <dbReference type="NCBI Taxonomy" id="57577"/>
    <lineage>
        <taxon>Eukaryota</taxon>
        <taxon>Viridiplantae</taxon>
        <taxon>Streptophyta</taxon>
        <taxon>Embryophyta</taxon>
        <taxon>Tracheophyta</taxon>
        <taxon>Spermatophyta</taxon>
        <taxon>Magnoliopsida</taxon>
        <taxon>eudicotyledons</taxon>
        <taxon>Gunneridae</taxon>
        <taxon>Pentapetalae</taxon>
        <taxon>rosids</taxon>
        <taxon>fabids</taxon>
        <taxon>Fabales</taxon>
        <taxon>Fabaceae</taxon>
        <taxon>Papilionoideae</taxon>
        <taxon>50 kb inversion clade</taxon>
        <taxon>NPAAA clade</taxon>
        <taxon>Hologalegina</taxon>
        <taxon>IRL clade</taxon>
        <taxon>Trifolieae</taxon>
        <taxon>Trifolium</taxon>
    </lineage>
</organism>
<evidence type="ECO:0000313" key="3">
    <source>
        <dbReference type="Proteomes" id="UP000236291"/>
    </source>
</evidence>
<gene>
    <name evidence="2" type="ORF">L195_g040320</name>
</gene>
<dbReference type="ExpressionAtlas" id="A0A2K3M0G6">
    <property type="expression patterns" value="baseline"/>
</dbReference>
<dbReference type="AlphaFoldDB" id="A0A2K3M0G6"/>
<feature type="region of interest" description="Disordered" evidence="1">
    <location>
        <begin position="130"/>
        <end position="149"/>
    </location>
</feature>
<evidence type="ECO:0000256" key="1">
    <source>
        <dbReference type="SAM" id="MobiDB-lite"/>
    </source>
</evidence>
<dbReference type="EMBL" id="ASHM01045969">
    <property type="protein sequence ID" value="PNX84263.1"/>
    <property type="molecule type" value="Genomic_DNA"/>
</dbReference>
<dbReference type="STRING" id="57577.A0A2K3M0G6"/>
<reference evidence="2 3" key="2">
    <citation type="journal article" date="2017" name="Front. Plant Sci.">
        <title>Gene Classification and Mining of Molecular Markers Useful in Red Clover (Trifolium pratense) Breeding.</title>
        <authorList>
            <person name="Istvanek J."/>
            <person name="Dluhosova J."/>
            <person name="Dluhos P."/>
            <person name="Patkova L."/>
            <person name="Nedelnik J."/>
            <person name="Repkova J."/>
        </authorList>
    </citation>
    <scope>NUCLEOTIDE SEQUENCE [LARGE SCALE GENOMIC DNA]</scope>
    <source>
        <strain evidence="3">cv. Tatra</strain>
        <tissue evidence="2">Young leaves</tissue>
    </source>
</reference>
<comment type="caution">
    <text evidence="2">The sequence shown here is derived from an EMBL/GenBank/DDBJ whole genome shotgun (WGS) entry which is preliminary data.</text>
</comment>
<protein>
    <submittedName>
        <fullName evidence="2">Uncharacterized protein</fullName>
    </submittedName>
</protein>
<dbReference type="Proteomes" id="UP000236291">
    <property type="component" value="Unassembled WGS sequence"/>
</dbReference>
<feature type="compositionally biased region" description="Polar residues" evidence="1">
    <location>
        <begin position="136"/>
        <end position="149"/>
    </location>
</feature>
<reference evidence="2 3" key="1">
    <citation type="journal article" date="2014" name="Am. J. Bot.">
        <title>Genome assembly and annotation for red clover (Trifolium pratense; Fabaceae).</title>
        <authorList>
            <person name="Istvanek J."/>
            <person name="Jaros M."/>
            <person name="Krenek A."/>
            <person name="Repkova J."/>
        </authorList>
    </citation>
    <scope>NUCLEOTIDE SEQUENCE [LARGE SCALE GENOMIC DNA]</scope>
    <source>
        <strain evidence="3">cv. Tatra</strain>
        <tissue evidence="2">Young leaves</tissue>
    </source>
</reference>
<feature type="non-terminal residue" evidence="2">
    <location>
        <position position="149"/>
    </location>
</feature>
<name>A0A2K3M0G6_TRIPR</name>
<proteinExistence type="predicted"/>
<dbReference type="PANTHER" id="PTHR37261">
    <property type="entry name" value="40S RIBOSOMAL PROTEIN S27"/>
    <property type="match status" value="1"/>
</dbReference>
<sequence>MADFHAIIRCCGTAKRPDLFEATAEINDANPCISVSIRLLSLQSKGSVCVDEIYVFGDPVDSEIQETHNENSSNSSLMAMLLPTLMQVSKTTGLSSLNAVRKEKQFVLEDDLKENQMKGKDIITDLHAELKEGPSQPDTLSQAAKMESN</sequence>
<evidence type="ECO:0000313" key="2">
    <source>
        <dbReference type="EMBL" id="PNX84263.1"/>
    </source>
</evidence>